<dbReference type="PANTHER" id="PTHR48475:SF2">
    <property type="entry name" value="RIBONUCLEASE H"/>
    <property type="match status" value="1"/>
</dbReference>
<gene>
    <name evidence="2" type="ORF">LTRI10_LOCUS42893</name>
</gene>
<dbReference type="Gene3D" id="3.30.420.10">
    <property type="entry name" value="Ribonuclease H-like superfamily/Ribonuclease H"/>
    <property type="match status" value="1"/>
</dbReference>
<dbReference type="InterPro" id="IPR002156">
    <property type="entry name" value="RNaseH_domain"/>
</dbReference>
<keyword evidence="3" id="KW-1185">Reference proteome</keyword>
<dbReference type="GO" id="GO:0004523">
    <property type="term" value="F:RNA-DNA hybrid ribonuclease activity"/>
    <property type="evidence" value="ECO:0007669"/>
    <property type="project" value="InterPro"/>
</dbReference>
<feature type="domain" description="RNase H type-1" evidence="1">
    <location>
        <begin position="2"/>
        <end position="70"/>
    </location>
</feature>
<evidence type="ECO:0000259" key="1">
    <source>
        <dbReference type="Pfam" id="PF13456"/>
    </source>
</evidence>
<dbReference type="Pfam" id="PF13456">
    <property type="entry name" value="RVT_3"/>
    <property type="match status" value="1"/>
</dbReference>
<dbReference type="SUPFAM" id="SSF53098">
    <property type="entry name" value="Ribonuclease H-like"/>
    <property type="match status" value="1"/>
</dbReference>
<name>A0AAV2FY81_9ROSI</name>
<sequence>MAKELGAQKVQVKTYSALMINQLKGIYEVKEDALEIYVRRVREMGAWFGEVVFTHIPREENTREDALSKLATALDFAEEQKVLVTREVPQEHLMATLANASGDWMAPIELFLTQGVVPEDSKEAWRLRRRATRCCIIEG</sequence>
<dbReference type="Proteomes" id="UP001497516">
    <property type="component" value="Chromosome 7"/>
</dbReference>
<dbReference type="AlphaFoldDB" id="A0AAV2FY81"/>
<dbReference type="GO" id="GO:0003676">
    <property type="term" value="F:nucleic acid binding"/>
    <property type="evidence" value="ECO:0007669"/>
    <property type="project" value="InterPro"/>
</dbReference>
<proteinExistence type="predicted"/>
<dbReference type="PANTHER" id="PTHR48475">
    <property type="entry name" value="RIBONUCLEASE H"/>
    <property type="match status" value="1"/>
</dbReference>
<dbReference type="InterPro" id="IPR036397">
    <property type="entry name" value="RNaseH_sf"/>
</dbReference>
<dbReference type="InterPro" id="IPR012337">
    <property type="entry name" value="RNaseH-like_sf"/>
</dbReference>
<organism evidence="2 3">
    <name type="scientific">Linum trigynum</name>
    <dbReference type="NCBI Taxonomy" id="586398"/>
    <lineage>
        <taxon>Eukaryota</taxon>
        <taxon>Viridiplantae</taxon>
        <taxon>Streptophyta</taxon>
        <taxon>Embryophyta</taxon>
        <taxon>Tracheophyta</taxon>
        <taxon>Spermatophyta</taxon>
        <taxon>Magnoliopsida</taxon>
        <taxon>eudicotyledons</taxon>
        <taxon>Gunneridae</taxon>
        <taxon>Pentapetalae</taxon>
        <taxon>rosids</taxon>
        <taxon>fabids</taxon>
        <taxon>Malpighiales</taxon>
        <taxon>Linaceae</taxon>
        <taxon>Linum</taxon>
    </lineage>
</organism>
<protein>
    <recommendedName>
        <fullName evidence="1">RNase H type-1 domain-containing protein</fullName>
    </recommendedName>
</protein>
<dbReference type="EMBL" id="OZ034820">
    <property type="protein sequence ID" value="CAL1402927.1"/>
    <property type="molecule type" value="Genomic_DNA"/>
</dbReference>
<evidence type="ECO:0000313" key="2">
    <source>
        <dbReference type="EMBL" id="CAL1402927.1"/>
    </source>
</evidence>
<evidence type="ECO:0000313" key="3">
    <source>
        <dbReference type="Proteomes" id="UP001497516"/>
    </source>
</evidence>
<accession>A0AAV2FY81</accession>
<reference evidence="2 3" key="1">
    <citation type="submission" date="2024-04" db="EMBL/GenBank/DDBJ databases">
        <authorList>
            <person name="Fracassetti M."/>
        </authorList>
    </citation>
    <scope>NUCLEOTIDE SEQUENCE [LARGE SCALE GENOMIC DNA]</scope>
</reference>